<dbReference type="InterPro" id="IPR014782">
    <property type="entry name" value="Peptidase_M1_dom"/>
</dbReference>
<dbReference type="GO" id="GO:0006508">
    <property type="term" value="P:proteolysis"/>
    <property type="evidence" value="ECO:0007669"/>
    <property type="project" value="InterPro"/>
</dbReference>
<accession>A0A2N6VIK0</accession>
<dbReference type="Pfam" id="PF01433">
    <property type="entry name" value="Peptidase_M1"/>
    <property type="match status" value="1"/>
</dbReference>
<organism evidence="8 9">
    <name type="scientific">Brevibacterium paucivorans</name>
    <dbReference type="NCBI Taxonomy" id="170994"/>
    <lineage>
        <taxon>Bacteria</taxon>
        <taxon>Bacillati</taxon>
        <taxon>Actinomycetota</taxon>
        <taxon>Actinomycetes</taxon>
        <taxon>Micrococcales</taxon>
        <taxon>Brevibacteriaceae</taxon>
        <taxon>Brevibacterium</taxon>
    </lineage>
</organism>
<protein>
    <recommendedName>
        <fullName evidence="3">Aminopeptidase N</fullName>
        <ecNumber evidence="2">3.4.11.2</ecNumber>
    </recommendedName>
    <alternativeName>
        <fullName evidence="5">Alanine aminopeptidase</fullName>
    </alternativeName>
    <alternativeName>
        <fullName evidence="6">Lysyl aminopeptidase</fullName>
    </alternativeName>
</protein>
<dbReference type="SUPFAM" id="SSF55486">
    <property type="entry name" value="Metalloproteases ('zincins'), catalytic domain"/>
    <property type="match status" value="1"/>
</dbReference>
<evidence type="ECO:0000256" key="1">
    <source>
        <dbReference type="ARBA" id="ARBA00000098"/>
    </source>
</evidence>
<sequence length="116" mass="12794">DAEVLGLDGQGLKSWRFAPTPRISSYITALVAGPYRSVHDELVSSDGSTVPLGVYARASLFDHLDPENIFDITKRGFVFFEELFDTPYPFAKYDQLFVPEFNAGAMENAGAVTIVE</sequence>
<dbReference type="GO" id="GO:0016020">
    <property type="term" value="C:membrane"/>
    <property type="evidence" value="ECO:0007669"/>
    <property type="project" value="TreeGrafter"/>
</dbReference>
<proteinExistence type="predicted"/>
<dbReference type="AlphaFoldDB" id="A0A2N6VIK0"/>
<evidence type="ECO:0000256" key="6">
    <source>
        <dbReference type="ARBA" id="ARBA00031533"/>
    </source>
</evidence>
<keyword evidence="4 8" id="KW-0645">Protease</keyword>
<evidence type="ECO:0000313" key="9">
    <source>
        <dbReference type="Proteomes" id="UP000235598"/>
    </source>
</evidence>
<dbReference type="PANTHER" id="PTHR11533:SF174">
    <property type="entry name" value="PUROMYCIN-SENSITIVE AMINOPEPTIDASE-RELATED"/>
    <property type="match status" value="1"/>
</dbReference>
<dbReference type="GO" id="GO:0016285">
    <property type="term" value="F:alanyl aminopeptidase activity"/>
    <property type="evidence" value="ECO:0007669"/>
    <property type="project" value="UniProtKB-EC"/>
</dbReference>
<dbReference type="InterPro" id="IPR050344">
    <property type="entry name" value="Peptidase_M1_aminopeptidases"/>
</dbReference>
<feature type="non-terminal residue" evidence="8">
    <location>
        <position position="1"/>
    </location>
</feature>
<comment type="caution">
    <text evidence="8">The sequence shown here is derived from an EMBL/GenBank/DDBJ whole genome shotgun (WGS) entry which is preliminary data.</text>
</comment>
<evidence type="ECO:0000259" key="7">
    <source>
        <dbReference type="Pfam" id="PF01433"/>
    </source>
</evidence>
<keyword evidence="4 8" id="KW-0378">Hydrolase</keyword>
<feature type="domain" description="Peptidase M1 membrane alanine aminopeptidase" evidence="7">
    <location>
        <begin position="70"/>
        <end position="115"/>
    </location>
</feature>
<dbReference type="PANTHER" id="PTHR11533">
    <property type="entry name" value="PROTEASE M1 ZINC METALLOPROTEASE"/>
    <property type="match status" value="1"/>
</dbReference>
<evidence type="ECO:0000313" key="8">
    <source>
        <dbReference type="EMBL" id="PMC99465.1"/>
    </source>
</evidence>
<evidence type="ECO:0000256" key="2">
    <source>
        <dbReference type="ARBA" id="ARBA00012564"/>
    </source>
</evidence>
<dbReference type="GO" id="GO:0005615">
    <property type="term" value="C:extracellular space"/>
    <property type="evidence" value="ECO:0007669"/>
    <property type="project" value="TreeGrafter"/>
</dbReference>
<evidence type="ECO:0000256" key="5">
    <source>
        <dbReference type="ARBA" id="ARBA00029811"/>
    </source>
</evidence>
<gene>
    <name evidence="8" type="ORF">CJ199_15300</name>
</gene>
<dbReference type="InterPro" id="IPR001930">
    <property type="entry name" value="Peptidase_M1"/>
</dbReference>
<reference evidence="8 9" key="1">
    <citation type="submission" date="2017-09" db="EMBL/GenBank/DDBJ databases">
        <title>Bacterial strain isolated from the female urinary microbiota.</title>
        <authorList>
            <person name="Thomas-White K."/>
            <person name="Kumar N."/>
            <person name="Forster S."/>
            <person name="Putonti C."/>
            <person name="Lawley T."/>
            <person name="Wolfe A.J."/>
        </authorList>
    </citation>
    <scope>NUCLEOTIDE SEQUENCE [LARGE SCALE GENOMIC DNA]</scope>
    <source>
        <strain evidence="8 9">UMB1301</strain>
    </source>
</reference>
<dbReference type="RefSeq" id="WP_308409999.1">
    <property type="nucleotide sequence ID" value="NZ_PNHK01000608.1"/>
</dbReference>
<keyword evidence="4 8" id="KW-0031">Aminopeptidase</keyword>
<dbReference type="GO" id="GO:0005737">
    <property type="term" value="C:cytoplasm"/>
    <property type="evidence" value="ECO:0007669"/>
    <property type="project" value="TreeGrafter"/>
</dbReference>
<dbReference type="EC" id="3.4.11.2" evidence="2"/>
<dbReference type="Proteomes" id="UP000235598">
    <property type="component" value="Unassembled WGS sequence"/>
</dbReference>
<name>A0A2N6VIK0_9MICO</name>
<evidence type="ECO:0000256" key="3">
    <source>
        <dbReference type="ARBA" id="ARBA00015611"/>
    </source>
</evidence>
<evidence type="ECO:0000256" key="4">
    <source>
        <dbReference type="ARBA" id="ARBA00022438"/>
    </source>
</evidence>
<feature type="non-terminal residue" evidence="8">
    <location>
        <position position="116"/>
    </location>
</feature>
<dbReference type="GO" id="GO:0070006">
    <property type="term" value="F:metalloaminopeptidase activity"/>
    <property type="evidence" value="ECO:0007669"/>
    <property type="project" value="TreeGrafter"/>
</dbReference>
<dbReference type="GO" id="GO:0043171">
    <property type="term" value="P:peptide catabolic process"/>
    <property type="evidence" value="ECO:0007669"/>
    <property type="project" value="TreeGrafter"/>
</dbReference>
<dbReference type="PRINTS" id="PR00756">
    <property type="entry name" value="ALADIPTASE"/>
</dbReference>
<comment type="catalytic activity">
    <reaction evidence="1">
        <text>Release of an N-terminal amino acid, Xaa-|-Yaa- from a peptide, amide or arylamide. Xaa is preferably Ala, but may be most amino acids including Pro (slow action). When a terminal hydrophobic residue is followed by a prolyl residue, the two may be released as an intact Xaa-Pro dipeptide.</text>
        <dbReference type="EC" id="3.4.11.2"/>
    </reaction>
</comment>
<dbReference type="GO" id="GO:0008270">
    <property type="term" value="F:zinc ion binding"/>
    <property type="evidence" value="ECO:0007669"/>
    <property type="project" value="InterPro"/>
</dbReference>
<dbReference type="GO" id="GO:0042277">
    <property type="term" value="F:peptide binding"/>
    <property type="evidence" value="ECO:0007669"/>
    <property type="project" value="TreeGrafter"/>
</dbReference>
<dbReference type="Gene3D" id="3.30.2010.30">
    <property type="match status" value="1"/>
</dbReference>
<dbReference type="EMBL" id="PNHK01000608">
    <property type="protein sequence ID" value="PMC99465.1"/>
    <property type="molecule type" value="Genomic_DNA"/>
</dbReference>